<sequence>MWKKAGALVLVGAVICFHVGITPGKAYEYADTPTEIADGIRIPQRVTLLRDTPYYVIPNTGLNKAEGVLSPQTVEVMEAESGWATSGNWWKIRTVMGERWIKTLPDQIEVAPPKTLSLMVETALYENPSEKSGSLAVLSPQNVTVVDAEKDWFRRTGDDYNPKRWIQIHTTWMGDPWIHLRLDQIGAYQDTNQIRYYSNVGYNRTPYIDFQTFPTDGTQTHQFLHELGQFRSLLGSVSQVETTDGLKWTPLSGTPVVPENITIKRNVSSPLYTYPTPYEDAPKLVSSEELHAIEKLSDDQYAGNKEEWYHVKTDQGEGWFNPVYAEPEDAEEEKIRIDLHNQVTMVYRYPNAQLYLNYGQLGPQTVHPLKAWTDPQGVRWYQVDSFVGKGWIELQADEDRVILNDRVSDMQLKGHTSHQGAFYKEQGKYSFGNETVGYEVGDEPFFETSFLARIYNFTISGPDPDGWWTLKNESGYAFQLKPGELGARTFWKGRSVQIVPLTKPPIINSNTAPLLGLTDIRTLLGASTTVSQDNHEILLSTRQYDIENLHLPNSVNGAYLKLSGFLYDENAKEQNAIVQSLRISVLDRDAQESSPKPIYEEASKNFLYNINYWTGLYDVSLQHPVHPGMNHLTVVFKVGERILAEYEWDVKGSDQAQ</sequence>
<keyword evidence="2" id="KW-1185">Reference proteome</keyword>
<protein>
    <submittedName>
        <fullName evidence="1">Uncharacterized protein</fullName>
    </submittedName>
</protein>
<reference evidence="1 2" key="1">
    <citation type="submission" date="2017-07" db="EMBL/GenBank/DDBJ databases">
        <title>Genome sequencing and assembly of Paenibacillus rigui.</title>
        <authorList>
            <person name="Mayilraj S."/>
        </authorList>
    </citation>
    <scope>NUCLEOTIDE SEQUENCE [LARGE SCALE GENOMIC DNA]</scope>
    <source>
        <strain evidence="1 2">JCM 16352</strain>
    </source>
</reference>
<dbReference type="EMBL" id="NMQW01000023">
    <property type="protein sequence ID" value="OXM85145.1"/>
    <property type="molecule type" value="Genomic_DNA"/>
</dbReference>
<name>A0A229UPK6_9BACL</name>
<proteinExistence type="predicted"/>
<dbReference type="RefSeq" id="WP_094015908.1">
    <property type="nucleotide sequence ID" value="NZ_NMQW01000023.1"/>
</dbReference>
<organism evidence="1 2">
    <name type="scientific">Paenibacillus rigui</name>
    <dbReference type="NCBI Taxonomy" id="554312"/>
    <lineage>
        <taxon>Bacteria</taxon>
        <taxon>Bacillati</taxon>
        <taxon>Bacillota</taxon>
        <taxon>Bacilli</taxon>
        <taxon>Bacillales</taxon>
        <taxon>Paenibacillaceae</taxon>
        <taxon>Paenibacillus</taxon>
    </lineage>
</organism>
<evidence type="ECO:0000313" key="2">
    <source>
        <dbReference type="Proteomes" id="UP000215509"/>
    </source>
</evidence>
<gene>
    <name evidence="1" type="ORF">CF651_16190</name>
</gene>
<comment type="caution">
    <text evidence="1">The sequence shown here is derived from an EMBL/GenBank/DDBJ whole genome shotgun (WGS) entry which is preliminary data.</text>
</comment>
<dbReference type="Proteomes" id="UP000215509">
    <property type="component" value="Unassembled WGS sequence"/>
</dbReference>
<evidence type="ECO:0000313" key="1">
    <source>
        <dbReference type="EMBL" id="OXM85145.1"/>
    </source>
</evidence>
<accession>A0A229UPK6</accession>
<dbReference type="AlphaFoldDB" id="A0A229UPK6"/>
<dbReference type="OrthoDB" id="2502033at2"/>